<feature type="compositionally biased region" description="Polar residues" evidence="1">
    <location>
        <begin position="110"/>
        <end position="126"/>
    </location>
</feature>
<reference evidence="2 3" key="1">
    <citation type="submission" date="2024-05" db="EMBL/GenBank/DDBJ databases">
        <title>Genome sequencing and assembly of Indian major carp, Cirrhinus mrigala (Hamilton, 1822).</title>
        <authorList>
            <person name="Mohindra V."/>
            <person name="Chowdhury L.M."/>
            <person name="Lal K."/>
            <person name="Jena J.K."/>
        </authorList>
    </citation>
    <scope>NUCLEOTIDE SEQUENCE [LARGE SCALE GENOMIC DNA]</scope>
    <source>
        <strain evidence="2">CM1030</strain>
        <tissue evidence="2">Blood</tissue>
    </source>
</reference>
<name>A0ABD0PZD2_CIRMR</name>
<comment type="caution">
    <text evidence="2">The sequence shown here is derived from an EMBL/GenBank/DDBJ whole genome shotgun (WGS) entry which is preliminary data.</text>
</comment>
<feature type="non-terminal residue" evidence="2">
    <location>
        <position position="143"/>
    </location>
</feature>
<evidence type="ECO:0000313" key="3">
    <source>
        <dbReference type="Proteomes" id="UP001529510"/>
    </source>
</evidence>
<dbReference type="EMBL" id="JAMKFB020000012">
    <property type="protein sequence ID" value="KAL0179393.1"/>
    <property type="molecule type" value="Genomic_DNA"/>
</dbReference>
<feature type="compositionally biased region" description="Gly residues" evidence="1">
    <location>
        <begin position="44"/>
        <end position="53"/>
    </location>
</feature>
<dbReference type="Proteomes" id="UP001529510">
    <property type="component" value="Unassembled WGS sequence"/>
</dbReference>
<evidence type="ECO:0000313" key="2">
    <source>
        <dbReference type="EMBL" id="KAL0179393.1"/>
    </source>
</evidence>
<keyword evidence="3" id="KW-1185">Reference proteome</keyword>
<evidence type="ECO:0000256" key="1">
    <source>
        <dbReference type="SAM" id="MobiDB-lite"/>
    </source>
</evidence>
<protein>
    <submittedName>
        <fullName evidence="2">Uncharacterized protein</fullName>
    </submittedName>
</protein>
<accession>A0ABD0PZD2</accession>
<feature type="region of interest" description="Disordered" evidence="1">
    <location>
        <begin position="16"/>
        <end position="143"/>
    </location>
</feature>
<dbReference type="AlphaFoldDB" id="A0ABD0PZD2"/>
<gene>
    <name evidence="2" type="ORF">M9458_024835</name>
</gene>
<organism evidence="2 3">
    <name type="scientific">Cirrhinus mrigala</name>
    <name type="common">Mrigala</name>
    <dbReference type="NCBI Taxonomy" id="683832"/>
    <lineage>
        <taxon>Eukaryota</taxon>
        <taxon>Metazoa</taxon>
        <taxon>Chordata</taxon>
        <taxon>Craniata</taxon>
        <taxon>Vertebrata</taxon>
        <taxon>Euteleostomi</taxon>
        <taxon>Actinopterygii</taxon>
        <taxon>Neopterygii</taxon>
        <taxon>Teleostei</taxon>
        <taxon>Ostariophysi</taxon>
        <taxon>Cypriniformes</taxon>
        <taxon>Cyprinidae</taxon>
        <taxon>Labeoninae</taxon>
        <taxon>Labeonini</taxon>
        <taxon>Cirrhinus</taxon>
    </lineage>
</organism>
<feature type="non-terminal residue" evidence="2">
    <location>
        <position position="1"/>
    </location>
</feature>
<sequence>CTELPKCPLEFSHWNSLGRAPSLKRQKRQSGERRSLLSDEGDAGESGGGGGMSEGDDASLARTDSLGQRPRHRRMESLETRSSFDLPPDTLQVPYVHRSASIHSARPPNFLSNGKSSPSAATTQLSLDEHHSEDDNADDEGNL</sequence>
<proteinExistence type="predicted"/>